<dbReference type="EMBL" id="JAFEMO010000252">
    <property type="protein sequence ID" value="KAH7522792.1"/>
    <property type="molecule type" value="Genomic_DNA"/>
</dbReference>
<comment type="caution">
    <text evidence="2">The sequence shown here is derived from an EMBL/GenBank/DDBJ whole genome shotgun (WGS) entry which is preliminary data.</text>
</comment>
<dbReference type="Proteomes" id="UP000827721">
    <property type="component" value="Unassembled WGS sequence"/>
</dbReference>
<name>A0ABQ8GYK0_9ROSI</name>
<gene>
    <name evidence="2" type="ORF">JRO89_XSUnG0106600</name>
</gene>
<proteinExistence type="predicted"/>
<feature type="region of interest" description="Disordered" evidence="1">
    <location>
        <begin position="39"/>
        <end position="63"/>
    </location>
</feature>
<feature type="region of interest" description="Disordered" evidence="1">
    <location>
        <begin position="77"/>
        <end position="117"/>
    </location>
</feature>
<dbReference type="PANTHER" id="PTHR38370:SF1">
    <property type="entry name" value="BETA-1,4-XYLOSIDASE"/>
    <property type="match status" value="1"/>
</dbReference>
<sequence>MEGLIPYLIHAMKKQRPKNSYRSFSVGSTRSYHLLNGGDAIDVDGGSSHRRTRSDFQTSTNNTQFLDQTSGIEFLRSATSNKPPQNYNSSPRSGGLKIGSHPQHISKEPNHFSNCRS</sequence>
<evidence type="ECO:0000256" key="1">
    <source>
        <dbReference type="SAM" id="MobiDB-lite"/>
    </source>
</evidence>
<reference evidence="2 3" key="1">
    <citation type="submission" date="2021-02" db="EMBL/GenBank/DDBJ databases">
        <title>Plant Genome Project.</title>
        <authorList>
            <person name="Zhang R.-G."/>
        </authorList>
    </citation>
    <scope>NUCLEOTIDE SEQUENCE [LARGE SCALE GENOMIC DNA]</scope>
    <source>
        <tissue evidence="2">Leaves</tissue>
    </source>
</reference>
<organism evidence="2 3">
    <name type="scientific">Xanthoceras sorbifolium</name>
    <dbReference type="NCBI Taxonomy" id="99658"/>
    <lineage>
        <taxon>Eukaryota</taxon>
        <taxon>Viridiplantae</taxon>
        <taxon>Streptophyta</taxon>
        <taxon>Embryophyta</taxon>
        <taxon>Tracheophyta</taxon>
        <taxon>Spermatophyta</taxon>
        <taxon>Magnoliopsida</taxon>
        <taxon>eudicotyledons</taxon>
        <taxon>Gunneridae</taxon>
        <taxon>Pentapetalae</taxon>
        <taxon>rosids</taxon>
        <taxon>malvids</taxon>
        <taxon>Sapindales</taxon>
        <taxon>Sapindaceae</taxon>
        <taxon>Xanthoceroideae</taxon>
        <taxon>Xanthoceras</taxon>
    </lineage>
</organism>
<feature type="compositionally biased region" description="Polar residues" evidence="1">
    <location>
        <begin position="77"/>
        <end position="92"/>
    </location>
</feature>
<evidence type="ECO:0000313" key="2">
    <source>
        <dbReference type="EMBL" id="KAH7522792.1"/>
    </source>
</evidence>
<evidence type="ECO:0000313" key="3">
    <source>
        <dbReference type="Proteomes" id="UP000827721"/>
    </source>
</evidence>
<accession>A0ABQ8GYK0</accession>
<dbReference type="PANTHER" id="PTHR38370">
    <property type="entry name" value="BETA-1,4-XYLOSIDASE"/>
    <property type="match status" value="1"/>
</dbReference>
<protein>
    <submittedName>
        <fullName evidence="2">Uncharacterized protein</fullName>
    </submittedName>
</protein>
<keyword evidence="3" id="KW-1185">Reference proteome</keyword>